<dbReference type="Proteomes" id="UP000662185">
    <property type="component" value="Unassembled WGS sequence"/>
</dbReference>
<gene>
    <name evidence="1" type="ORF">H6G06_20525</name>
</gene>
<organism evidence="1 2">
    <name type="scientific">Anabaena sphaerica FACHB-251</name>
    <dbReference type="NCBI Taxonomy" id="2692883"/>
    <lineage>
        <taxon>Bacteria</taxon>
        <taxon>Bacillati</taxon>
        <taxon>Cyanobacteriota</taxon>
        <taxon>Cyanophyceae</taxon>
        <taxon>Nostocales</taxon>
        <taxon>Nostocaceae</taxon>
        <taxon>Anabaena</taxon>
    </lineage>
</organism>
<name>A0A926WJK8_9NOST</name>
<evidence type="ECO:0000313" key="2">
    <source>
        <dbReference type="Proteomes" id="UP000662185"/>
    </source>
</evidence>
<protein>
    <submittedName>
        <fullName evidence="1">Uncharacterized protein</fullName>
    </submittedName>
</protein>
<dbReference type="PROSITE" id="PS51257">
    <property type="entry name" value="PROKAR_LIPOPROTEIN"/>
    <property type="match status" value="1"/>
</dbReference>
<comment type="caution">
    <text evidence="1">The sequence shown here is derived from an EMBL/GenBank/DDBJ whole genome shotgun (WGS) entry which is preliminary data.</text>
</comment>
<dbReference type="RefSeq" id="WP_190563483.1">
    <property type="nucleotide sequence ID" value="NZ_JACJQU010000015.1"/>
</dbReference>
<accession>A0A926WJK8</accession>
<keyword evidence="2" id="KW-1185">Reference proteome</keyword>
<proteinExistence type="predicted"/>
<evidence type="ECO:0000313" key="1">
    <source>
        <dbReference type="EMBL" id="MBD2295794.1"/>
    </source>
</evidence>
<reference evidence="2" key="1">
    <citation type="journal article" date="2020" name="ISME J.">
        <title>Comparative genomics reveals insights into cyanobacterial evolution and habitat adaptation.</title>
        <authorList>
            <person name="Chen M.Y."/>
            <person name="Teng W.K."/>
            <person name="Zhao L."/>
            <person name="Hu C.X."/>
            <person name="Zhou Y.K."/>
            <person name="Han B.P."/>
            <person name="Song L.R."/>
            <person name="Shu W.S."/>
        </authorList>
    </citation>
    <scope>NUCLEOTIDE SEQUENCE [LARGE SCALE GENOMIC DNA]</scope>
    <source>
        <strain evidence="2">FACHB-251</strain>
    </source>
</reference>
<dbReference type="EMBL" id="JACJQU010000015">
    <property type="protein sequence ID" value="MBD2295794.1"/>
    <property type="molecule type" value="Genomic_DNA"/>
</dbReference>
<dbReference type="AlphaFoldDB" id="A0A926WJK8"/>
<sequence length="63" mass="7250">MNNLGLRYKSFNIVNPDTDKKHTLHLQTTTSCKSLNPRYPDTDKKNLNILRMLTPGDVLTIIH</sequence>